<dbReference type="PROSITE" id="PS51371">
    <property type="entry name" value="CBS"/>
    <property type="match status" value="2"/>
</dbReference>
<dbReference type="SMART" id="SM00420">
    <property type="entry name" value="HTH_DEOR"/>
    <property type="match status" value="1"/>
</dbReference>
<dbReference type="CDD" id="cd04617">
    <property type="entry name" value="CBS_pair_CcpN"/>
    <property type="match status" value="1"/>
</dbReference>
<dbReference type="InterPro" id="IPR001034">
    <property type="entry name" value="DeoR_HTH"/>
</dbReference>
<sequence length="211" mass="23123">MFDFTNRQMKIVEIIKTHEPVTGDQIADMLGVSKATIRSDLAVLVMTGYLDAKPKVGYFLGKSLTDQDNAMDRLNDIKVKDVQGLPVVVQGTTTVNDAVVTMFLEDVGTLAVVDESGYLEGIVSRKDLLKVTLGNASASSMLISLVMTRQPNIITILEEETVVEAARKMVHYQFDSLPVVQATDDPNKKQVMGRITKTTMTKLLLEAATKS</sequence>
<keyword evidence="7" id="KW-1185">Reference proteome</keyword>
<organism evidence="6 7">
    <name type="scientific">Aquibacillus koreensis</name>
    <dbReference type="NCBI Taxonomy" id="279446"/>
    <lineage>
        <taxon>Bacteria</taxon>
        <taxon>Bacillati</taxon>
        <taxon>Bacillota</taxon>
        <taxon>Bacilli</taxon>
        <taxon>Bacillales</taxon>
        <taxon>Bacillaceae</taxon>
        <taxon>Aquibacillus</taxon>
    </lineage>
</organism>
<dbReference type="RefSeq" id="WP_259869239.1">
    <property type="nucleotide sequence ID" value="NZ_JAMQJZ010000016.1"/>
</dbReference>
<dbReference type="InterPro" id="IPR051462">
    <property type="entry name" value="CBS_domain-containing"/>
</dbReference>
<dbReference type="SUPFAM" id="SSF46785">
    <property type="entry name" value="Winged helix' DNA-binding domain"/>
    <property type="match status" value="1"/>
</dbReference>
<name>A0A9X4AJG4_9BACI</name>
<protein>
    <submittedName>
        <fullName evidence="6">Helix-turn-helix transcriptional regulator</fullName>
    </submittedName>
</protein>
<dbReference type="InterPro" id="IPR013196">
    <property type="entry name" value="HTH_11"/>
</dbReference>
<dbReference type="Gene3D" id="1.10.10.10">
    <property type="entry name" value="Winged helix-like DNA-binding domain superfamily/Winged helix DNA-binding domain"/>
    <property type="match status" value="1"/>
</dbReference>
<feature type="domain" description="CBS" evidence="5">
    <location>
        <begin position="147"/>
        <end position="211"/>
    </location>
</feature>
<dbReference type="Proteomes" id="UP001145072">
    <property type="component" value="Unassembled WGS sequence"/>
</dbReference>
<evidence type="ECO:0000313" key="6">
    <source>
        <dbReference type="EMBL" id="MDC3422036.1"/>
    </source>
</evidence>
<dbReference type="InterPro" id="IPR046342">
    <property type="entry name" value="CBS_dom_sf"/>
</dbReference>
<evidence type="ECO:0000256" key="2">
    <source>
        <dbReference type="ARBA" id="ARBA00023015"/>
    </source>
</evidence>
<evidence type="ECO:0000259" key="5">
    <source>
        <dbReference type="PROSITE" id="PS51371"/>
    </source>
</evidence>
<keyword evidence="4" id="KW-0129">CBS domain</keyword>
<dbReference type="AlphaFoldDB" id="A0A9X4AJG4"/>
<keyword evidence="1" id="KW-0677">Repeat</keyword>
<dbReference type="InterPro" id="IPR016842">
    <property type="entry name" value="UCP026546_HTH-CBS"/>
</dbReference>
<dbReference type="InterPro" id="IPR036388">
    <property type="entry name" value="WH-like_DNA-bd_sf"/>
</dbReference>
<keyword evidence="2" id="KW-0805">Transcription regulation</keyword>
<evidence type="ECO:0000256" key="4">
    <source>
        <dbReference type="PROSITE-ProRule" id="PRU00703"/>
    </source>
</evidence>
<feature type="domain" description="CBS" evidence="5">
    <location>
        <begin position="82"/>
        <end position="139"/>
    </location>
</feature>
<evidence type="ECO:0000313" key="7">
    <source>
        <dbReference type="Proteomes" id="UP001145072"/>
    </source>
</evidence>
<dbReference type="PIRSF" id="PIRSF026546">
    <property type="entry name" value="UCP026546_CBS_YqzB"/>
    <property type="match status" value="1"/>
</dbReference>
<dbReference type="Pfam" id="PF08279">
    <property type="entry name" value="HTH_11"/>
    <property type="match status" value="1"/>
</dbReference>
<dbReference type="GO" id="GO:0003700">
    <property type="term" value="F:DNA-binding transcription factor activity"/>
    <property type="evidence" value="ECO:0007669"/>
    <property type="project" value="InterPro"/>
</dbReference>
<reference evidence="6" key="1">
    <citation type="submission" date="2022-06" db="EMBL/GenBank/DDBJ databases">
        <title>Aquibacillus sp. a new bacterium isolated from soil saline samples.</title>
        <authorList>
            <person name="Galisteo C."/>
            <person name="De La Haba R."/>
            <person name="Sanchez-Porro C."/>
            <person name="Ventosa A."/>
        </authorList>
    </citation>
    <scope>NUCLEOTIDE SEQUENCE</scope>
    <source>
        <strain evidence="6">JCM 12387</strain>
    </source>
</reference>
<dbReference type="InterPro" id="IPR000644">
    <property type="entry name" value="CBS_dom"/>
</dbReference>
<dbReference type="InterPro" id="IPR036390">
    <property type="entry name" value="WH_DNA-bd_sf"/>
</dbReference>
<dbReference type="PANTHER" id="PTHR48108:SF32">
    <property type="entry name" value="TRANSCRIPTIONAL REPRESSOR CCPN"/>
    <property type="match status" value="1"/>
</dbReference>
<evidence type="ECO:0000256" key="1">
    <source>
        <dbReference type="ARBA" id="ARBA00022737"/>
    </source>
</evidence>
<proteinExistence type="predicted"/>
<dbReference type="Pfam" id="PF00571">
    <property type="entry name" value="CBS"/>
    <property type="match status" value="2"/>
</dbReference>
<accession>A0A9X4AJG4</accession>
<gene>
    <name evidence="6" type="ORF">NC661_16880</name>
</gene>
<evidence type="ECO:0000256" key="3">
    <source>
        <dbReference type="ARBA" id="ARBA00023163"/>
    </source>
</evidence>
<dbReference type="SUPFAM" id="SSF54631">
    <property type="entry name" value="CBS-domain pair"/>
    <property type="match status" value="1"/>
</dbReference>
<dbReference type="Gene3D" id="3.10.580.10">
    <property type="entry name" value="CBS-domain"/>
    <property type="match status" value="1"/>
</dbReference>
<dbReference type="EMBL" id="JAMQJZ010000016">
    <property type="protein sequence ID" value="MDC3422036.1"/>
    <property type="molecule type" value="Genomic_DNA"/>
</dbReference>
<keyword evidence="3" id="KW-0804">Transcription</keyword>
<comment type="caution">
    <text evidence="6">The sequence shown here is derived from an EMBL/GenBank/DDBJ whole genome shotgun (WGS) entry which is preliminary data.</text>
</comment>
<dbReference type="PANTHER" id="PTHR48108">
    <property type="entry name" value="CBS DOMAIN-CONTAINING PROTEIN CBSX2, CHLOROPLASTIC"/>
    <property type="match status" value="1"/>
</dbReference>
<dbReference type="SMART" id="SM00116">
    <property type="entry name" value="CBS"/>
    <property type="match status" value="2"/>
</dbReference>